<evidence type="ECO:0000256" key="1">
    <source>
        <dbReference type="SAM" id="MobiDB-lite"/>
    </source>
</evidence>
<dbReference type="RefSeq" id="WP_073790039.1">
    <property type="nucleotide sequence ID" value="NZ_CP109290.1"/>
</dbReference>
<dbReference type="AlphaFoldDB" id="A0A1Q4V755"/>
<comment type="caution">
    <text evidence="2">The sequence shown here is derived from an EMBL/GenBank/DDBJ whole genome shotgun (WGS) entry which is preliminary data.</text>
</comment>
<dbReference type="EMBL" id="LFBV01000004">
    <property type="protein sequence ID" value="OKH93570.1"/>
    <property type="molecule type" value="Genomic_DNA"/>
</dbReference>
<reference evidence="2 3" key="1">
    <citation type="submission" date="2015-06" db="EMBL/GenBank/DDBJ databases">
        <title>Cloning and characterization of the uncialamcin biosynthetic gene cluster.</title>
        <authorList>
            <person name="Yan X."/>
            <person name="Huang T."/>
            <person name="Ge H."/>
            <person name="Shen B."/>
        </authorList>
    </citation>
    <scope>NUCLEOTIDE SEQUENCE [LARGE SCALE GENOMIC DNA]</scope>
    <source>
        <strain evidence="2 3">DCA2648</strain>
    </source>
</reference>
<proteinExistence type="predicted"/>
<keyword evidence="3" id="KW-1185">Reference proteome</keyword>
<organism evidence="2 3">
    <name type="scientific">Streptomyces uncialis</name>
    <dbReference type="NCBI Taxonomy" id="1048205"/>
    <lineage>
        <taxon>Bacteria</taxon>
        <taxon>Bacillati</taxon>
        <taxon>Actinomycetota</taxon>
        <taxon>Actinomycetes</taxon>
        <taxon>Kitasatosporales</taxon>
        <taxon>Streptomycetaceae</taxon>
        <taxon>Streptomyces</taxon>
    </lineage>
</organism>
<evidence type="ECO:0000313" key="2">
    <source>
        <dbReference type="EMBL" id="OKH93570.1"/>
    </source>
</evidence>
<evidence type="ECO:0000313" key="3">
    <source>
        <dbReference type="Proteomes" id="UP000186455"/>
    </source>
</evidence>
<dbReference type="Proteomes" id="UP000186455">
    <property type="component" value="Unassembled WGS sequence"/>
</dbReference>
<dbReference type="GeneID" id="96791427"/>
<sequence>MTASQKSSENNTRNGSTRTATKSAASAASDTTEKATGALTALPAPIAEKAYAATRAVGGTVGPGGRLWTVLGARKAVTSGASVASAAALTGAYLLGRRSERRRLGPLSRLIAGRL</sequence>
<protein>
    <submittedName>
        <fullName evidence="2">Uncharacterized protein</fullName>
    </submittedName>
</protein>
<gene>
    <name evidence="2" type="ORF">AB852_19150</name>
</gene>
<feature type="region of interest" description="Disordered" evidence="1">
    <location>
        <begin position="1"/>
        <end position="36"/>
    </location>
</feature>
<accession>A0A1Q4V755</accession>
<dbReference type="STRING" id="1048205.AB852_19150"/>
<feature type="compositionally biased region" description="Polar residues" evidence="1">
    <location>
        <begin position="1"/>
        <end position="15"/>
    </location>
</feature>
<feature type="compositionally biased region" description="Low complexity" evidence="1">
    <location>
        <begin position="16"/>
        <end position="36"/>
    </location>
</feature>
<name>A0A1Q4V755_9ACTN</name>